<keyword evidence="13" id="KW-0812">Transmembrane</keyword>
<comment type="cofactor">
    <cofactor evidence="1">
        <name>heme</name>
        <dbReference type="ChEBI" id="CHEBI:30413"/>
    </cofactor>
</comment>
<feature type="transmembrane region" description="Helical" evidence="13">
    <location>
        <begin position="14"/>
        <end position="34"/>
    </location>
</feature>
<dbReference type="InterPro" id="IPR002401">
    <property type="entry name" value="Cyt_P450_E_grp-I"/>
</dbReference>
<evidence type="ECO:0000313" key="14">
    <source>
        <dbReference type="Ensembl" id="ENSSPAP00000006087.1"/>
    </source>
</evidence>
<keyword evidence="13" id="KW-1133">Transmembrane helix</keyword>
<dbReference type="InterPro" id="IPR050182">
    <property type="entry name" value="Cytochrome_P450_fam2"/>
</dbReference>
<dbReference type="GO" id="GO:0006082">
    <property type="term" value="P:organic acid metabolic process"/>
    <property type="evidence" value="ECO:0007669"/>
    <property type="project" value="TreeGrafter"/>
</dbReference>
<dbReference type="GO" id="GO:0005789">
    <property type="term" value="C:endoplasmic reticulum membrane"/>
    <property type="evidence" value="ECO:0007669"/>
    <property type="project" value="UniProtKB-SubCell"/>
</dbReference>
<dbReference type="GO" id="GO:0005506">
    <property type="term" value="F:iron ion binding"/>
    <property type="evidence" value="ECO:0007669"/>
    <property type="project" value="InterPro"/>
</dbReference>
<evidence type="ECO:0000256" key="1">
    <source>
        <dbReference type="ARBA" id="ARBA00001971"/>
    </source>
</evidence>
<evidence type="ECO:0000256" key="8">
    <source>
        <dbReference type="ARBA" id="ARBA00022848"/>
    </source>
</evidence>
<sequence>MGIFDVSLQSFDSVSLLGALAVLLLIYFISSSSFSTQEDRKEPPGPTPLPLLGNLLQLDTKRFHSTLLELSKKYGSVFTVYFGPKKVVVLAGYKTVKEALVNYDGVFGDRQTSQIFQEFSQGQGVTWSNGDSWKEMRRFVLNKLKDFGMGKKACEDKIIEESHHLIEVIKEFKAFDTTKVLVCAISNIISSFVYGSRFEYDDPFLEMHPSIHYLYIPLYCH</sequence>
<dbReference type="GO" id="GO:0006805">
    <property type="term" value="P:xenobiotic metabolic process"/>
    <property type="evidence" value="ECO:0007669"/>
    <property type="project" value="TreeGrafter"/>
</dbReference>
<keyword evidence="6" id="KW-0479">Metal-binding</keyword>
<evidence type="ECO:0000256" key="10">
    <source>
        <dbReference type="ARBA" id="ARBA00023004"/>
    </source>
</evidence>
<dbReference type="FunFam" id="1.10.630.10:FF:000238">
    <property type="entry name" value="Cytochrome P450 2A6"/>
    <property type="match status" value="1"/>
</dbReference>
<keyword evidence="7" id="KW-0256">Endoplasmic reticulum</keyword>
<dbReference type="PANTHER" id="PTHR24300:SF319">
    <property type="entry name" value="CYTOCHROME P450, FAMILY 2, SUBFAMILY AC, POLYPEPTIDE 1"/>
    <property type="match status" value="1"/>
</dbReference>
<comment type="similarity">
    <text evidence="4">Belongs to the cytochrome P450 family.</text>
</comment>
<accession>A0A3B4ZWI3</accession>
<keyword evidence="10" id="KW-0408">Iron</keyword>
<dbReference type="GeneTree" id="ENSGT00940000162649"/>
<keyword evidence="9" id="KW-0560">Oxidoreductase</keyword>
<dbReference type="InterPro" id="IPR036396">
    <property type="entry name" value="Cyt_P450_sf"/>
</dbReference>
<keyword evidence="12 13" id="KW-0472">Membrane</keyword>
<evidence type="ECO:0000256" key="12">
    <source>
        <dbReference type="ARBA" id="ARBA00023136"/>
    </source>
</evidence>
<dbReference type="Ensembl" id="ENSSPAT00000006209.1">
    <property type="protein sequence ID" value="ENSSPAP00000006087.1"/>
    <property type="gene ID" value="ENSSPAG00000004693.1"/>
</dbReference>
<keyword evidence="5" id="KW-0349">Heme</keyword>
<evidence type="ECO:0000256" key="7">
    <source>
        <dbReference type="ARBA" id="ARBA00022824"/>
    </source>
</evidence>
<evidence type="ECO:0000256" key="2">
    <source>
        <dbReference type="ARBA" id="ARBA00004174"/>
    </source>
</evidence>
<dbReference type="Pfam" id="PF00067">
    <property type="entry name" value="p450"/>
    <property type="match status" value="1"/>
</dbReference>
<dbReference type="GO" id="GO:0020037">
    <property type="term" value="F:heme binding"/>
    <property type="evidence" value="ECO:0007669"/>
    <property type="project" value="InterPro"/>
</dbReference>
<protein>
    <submittedName>
        <fullName evidence="14">Uncharacterized protein</fullName>
    </submittedName>
</protein>
<dbReference type="SUPFAM" id="SSF48264">
    <property type="entry name" value="Cytochrome P450"/>
    <property type="match status" value="1"/>
</dbReference>
<keyword evidence="11" id="KW-0503">Monooxygenase</keyword>
<name>A0A3B4ZWI3_9TELE</name>
<evidence type="ECO:0000256" key="11">
    <source>
        <dbReference type="ARBA" id="ARBA00023033"/>
    </source>
</evidence>
<evidence type="ECO:0000256" key="3">
    <source>
        <dbReference type="ARBA" id="ARBA00004406"/>
    </source>
</evidence>
<evidence type="ECO:0000256" key="5">
    <source>
        <dbReference type="ARBA" id="ARBA00022617"/>
    </source>
</evidence>
<dbReference type="Gene3D" id="1.10.630.10">
    <property type="entry name" value="Cytochrome P450"/>
    <property type="match status" value="1"/>
</dbReference>
<dbReference type="PRINTS" id="PR00463">
    <property type="entry name" value="EP450I"/>
</dbReference>
<dbReference type="PANTHER" id="PTHR24300">
    <property type="entry name" value="CYTOCHROME P450 508A4-RELATED"/>
    <property type="match status" value="1"/>
</dbReference>
<organism evidence="14">
    <name type="scientific">Stegastes partitus</name>
    <name type="common">bicolor damselfish</name>
    <dbReference type="NCBI Taxonomy" id="144197"/>
    <lineage>
        <taxon>Eukaryota</taxon>
        <taxon>Metazoa</taxon>
        <taxon>Chordata</taxon>
        <taxon>Craniata</taxon>
        <taxon>Vertebrata</taxon>
        <taxon>Euteleostomi</taxon>
        <taxon>Actinopterygii</taxon>
        <taxon>Neopterygii</taxon>
        <taxon>Teleostei</taxon>
        <taxon>Neoteleostei</taxon>
        <taxon>Acanthomorphata</taxon>
        <taxon>Ovalentaria</taxon>
        <taxon>Pomacentridae</taxon>
        <taxon>Stegastes</taxon>
    </lineage>
</organism>
<evidence type="ECO:0000256" key="4">
    <source>
        <dbReference type="ARBA" id="ARBA00010617"/>
    </source>
</evidence>
<reference evidence="14" key="1">
    <citation type="submission" date="2023-09" db="UniProtKB">
        <authorList>
            <consortium name="Ensembl"/>
        </authorList>
    </citation>
    <scope>IDENTIFICATION</scope>
</reference>
<dbReference type="STRING" id="144197.ENSSPAP00000006087"/>
<evidence type="ECO:0000256" key="6">
    <source>
        <dbReference type="ARBA" id="ARBA00022723"/>
    </source>
</evidence>
<evidence type="ECO:0000256" key="13">
    <source>
        <dbReference type="SAM" id="Phobius"/>
    </source>
</evidence>
<dbReference type="GO" id="GO:0016712">
    <property type="term" value="F:oxidoreductase activity, acting on paired donors, with incorporation or reduction of molecular oxygen, reduced flavin or flavoprotein as one donor, and incorporation of one atom of oxygen"/>
    <property type="evidence" value="ECO:0007669"/>
    <property type="project" value="TreeGrafter"/>
</dbReference>
<dbReference type="AlphaFoldDB" id="A0A3B4ZWI3"/>
<comment type="subcellular location">
    <subcellularLocation>
        <location evidence="3">Endoplasmic reticulum membrane</location>
        <topology evidence="3">Peripheral membrane protein</topology>
    </subcellularLocation>
    <subcellularLocation>
        <location evidence="2">Microsome membrane</location>
        <topology evidence="2">Peripheral membrane protein</topology>
    </subcellularLocation>
</comment>
<proteinExistence type="inferred from homology"/>
<evidence type="ECO:0000256" key="9">
    <source>
        <dbReference type="ARBA" id="ARBA00023002"/>
    </source>
</evidence>
<dbReference type="InterPro" id="IPR001128">
    <property type="entry name" value="Cyt_P450"/>
</dbReference>
<keyword evidence="8" id="KW-0492">Microsome</keyword>